<name>A0A9W9KB74_9EURO</name>
<sequence>MDTPRRASGDSPDVSMDVSTPQQKQDVQPQPPSETTTLRAKTDADFNVQSPERAALLQQLSNAPNGKWVSTSFWACLQVCDLGNLAYILDLAHHDPVFFAEISDLCVDLPKKWLEDHAAFYSIASGASSTSRDSLSKCLRIVARSRDSHQCVLSGTKKTYQPIWIFPERLTRPAFEIDYHSPSIWRYIEVFWDQSTTQRWRDAVFNNPSNATNATSGSSSLICLRNDLAYGFKSGQYGLRPVELSQDKRELEVEFHWLPRESHGFGDLVDMRKQPLSYKDLDNFEGLKFSPTGSDELVKSGHRFKLVTNDPYQRPLPDFDLLDMAWHFSRIVAMSSAIEFVSSAQAGKGPDSDDDDRTLRGLFEPARRLSSNFDPTQRTAEWVASSAV</sequence>
<reference evidence="2" key="1">
    <citation type="submission" date="2022-11" db="EMBL/GenBank/DDBJ databases">
        <authorList>
            <person name="Petersen C."/>
        </authorList>
    </citation>
    <scope>NUCLEOTIDE SEQUENCE</scope>
    <source>
        <strain evidence="2">IBT 30761</strain>
    </source>
</reference>
<dbReference type="OrthoDB" id="5416097at2759"/>
<gene>
    <name evidence="2" type="ORF">N7532_006749</name>
</gene>
<dbReference type="EMBL" id="JAPQKI010000005">
    <property type="protein sequence ID" value="KAJ5099748.1"/>
    <property type="molecule type" value="Genomic_DNA"/>
</dbReference>
<dbReference type="GeneID" id="81358222"/>
<evidence type="ECO:0000313" key="2">
    <source>
        <dbReference type="EMBL" id="KAJ5099748.1"/>
    </source>
</evidence>
<dbReference type="AlphaFoldDB" id="A0A9W9KB74"/>
<feature type="region of interest" description="Disordered" evidence="1">
    <location>
        <begin position="1"/>
        <end position="36"/>
    </location>
</feature>
<evidence type="ECO:0000313" key="3">
    <source>
        <dbReference type="Proteomes" id="UP001149074"/>
    </source>
</evidence>
<organism evidence="2 3">
    <name type="scientific">Penicillium argentinense</name>
    <dbReference type="NCBI Taxonomy" id="1131581"/>
    <lineage>
        <taxon>Eukaryota</taxon>
        <taxon>Fungi</taxon>
        <taxon>Dikarya</taxon>
        <taxon>Ascomycota</taxon>
        <taxon>Pezizomycotina</taxon>
        <taxon>Eurotiomycetes</taxon>
        <taxon>Eurotiomycetidae</taxon>
        <taxon>Eurotiales</taxon>
        <taxon>Aspergillaceae</taxon>
        <taxon>Penicillium</taxon>
    </lineage>
</organism>
<protein>
    <recommendedName>
        <fullName evidence="4">HNH nuclease domain-containing protein</fullName>
    </recommendedName>
</protein>
<evidence type="ECO:0000256" key="1">
    <source>
        <dbReference type="SAM" id="MobiDB-lite"/>
    </source>
</evidence>
<dbReference type="Proteomes" id="UP001149074">
    <property type="component" value="Unassembled WGS sequence"/>
</dbReference>
<proteinExistence type="predicted"/>
<comment type="caution">
    <text evidence="2">The sequence shown here is derived from an EMBL/GenBank/DDBJ whole genome shotgun (WGS) entry which is preliminary data.</text>
</comment>
<keyword evidence="3" id="KW-1185">Reference proteome</keyword>
<evidence type="ECO:0008006" key="4">
    <source>
        <dbReference type="Google" id="ProtNLM"/>
    </source>
</evidence>
<accession>A0A9W9KB74</accession>
<dbReference type="RefSeq" id="XP_056475402.1">
    <property type="nucleotide sequence ID" value="XM_056619243.1"/>
</dbReference>
<reference evidence="2" key="2">
    <citation type="journal article" date="2023" name="IMA Fungus">
        <title>Comparative genomic study of the Penicillium genus elucidates a diverse pangenome and 15 lateral gene transfer events.</title>
        <authorList>
            <person name="Petersen C."/>
            <person name="Sorensen T."/>
            <person name="Nielsen M.R."/>
            <person name="Sondergaard T.E."/>
            <person name="Sorensen J.L."/>
            <person name="Fitzpatrick D.A."/>
            <person name="Frisvad J.C."/>
            <person name="Nielsen K.L."/>
        </authorList>
    </citation>
    <scope>NUCLEOTIDE SEQUENCE</scope>
    <source>
        <strain evidence="2">IBT 30761</strain>
    </source>
</reference>